<comment type="caution">
    <text evidence="2">The sequence shown here is derived from an EMBL/GenBank/DDBJ whole genome shotgun (WGS) entry which is preliminary data.</text>
</comment>
<protein>
    <submittedName>
        <fullName evidence="2">DUF3667 domain-containing protein</fullName>
    </submittedName>
</protein>
<sequence>MDTAVNCKSCNEPINKNFCASCGHPAVLKRVDSHYLLHEIQHVLHFEKGIGYTTRELLLRPGKTVRRFLTEDRSRLIKPIIFLIVTSLIYSTIAHFFHTEIEVPVLKDSAVFKILQWLQGHYGYASIIMGMFIAFFLKLFFRKQGYNLFEILVLLCFVMGIGMLIGSVFALIEGLAHIELSNFGSLVTFLYSVWAITMFFKGKASNYLKVFVAYITGVLVFTILAIFLGVLIDRL</sequence>
<accession>A0ABW5NSB4</accession>
<feature type="transmembrane region" description="Helical" evidence="1">
    <location>
        <begin position="183"/>
        <end position="200"/>
    </location>
</feature>
<reference evidence="3" key="1">
    <citation type="journal article" date="2019" name="Int. J. Syst. Evol. Microbiol.">
        <title>The Global Catalogue of Microorganisms (GCM) 10K type strain sequencing project: providing services to taxonomists for standard genome sequencing and annotation.</title>
        <authorList>
            <consortium name="The Broad Institute Genomics Platform"/>
            <consortium name="The Broad Institute Genome Sequencing Center for Infectious Disease"/>
            <person name="Wu L."/>
            <person name="Ma J."/>
        </authorList>
    </citation>
    <scope>NUCLEOTIDE SEQUENCE [LARGE SCALE GENOMIC DNA]</scope>
    <source>
        <strain evidence="3">KCTC 42107</strain>
    </source>
</reference>
<gene>
    <name evidence="2" type="ORF">ACFSR3_03740</name>
</gene>
<feature type="transmembrane region" description="Helical" evidence="1">
    <location>
        <begin position="122"/>
        <end position="141"/>
    </location>
</feature>
<dbReference type="RefSeq" id="WP_379819785.1">
    <property type="nucleotide sequence ID" value="NZ_JBHUMD010000005.1"/>
</dbReference>
<evidence type="ECO:0000313" key="2">
    <source>
        <dbReference type="EMBL" id="MFD2601157.1"/>
    </source>
</evidence>
<proteinExistence type="predicted"/>
<feature type="transmembrane region" description="Helical" evidence="1">
    <location>
        <begin position="76"/>
        <end position="97"/>
    </location>
</feature>
<keyword evidence="1" id="KW-0472">Membrane</keyword>
<dbReference type="Pfam" id="PF12412">
    <property type="entry name" value="DUF3667"/>
    <property type="match status" value="1"/>
</dbReference>
<organism evidence="2 3">
    <name type="scientific">Flavobacterium suzhouense</name>
    <dbReference type="NCBI Taxonomy" id="1529638"/>
    <lineage>
        <taxon>Bacteria</taxon>
        <taxon>Pseudomonadati</taxon>
        <taxon>Bacteroidota</taxon>
        <taxon>Flavobacteriia</taxon>
        <taxon>Flavobacteriales</taxon>
        <taxon>Flavobacteriaceae</taxon>
        <taxon>Flavobacterium</taxon>
    </lineage>
</organism>
<keyword evidence="1" id="KW-0812">Transmembrane</keyword>
<feature type="transmembrane region" description="Helical" evidence="1">
    <location>
        <begin position="212"/>
        <end position="232"/>
    </location>
</feature>
<name>A0ABW5NSB4_9FLAO</name>
<feature type="transmembrane region" description="Helical" evidence="1">
    <location>
        <begin position="148"/>
        <end position="171"/>
    </location>
</feature>
<dbReference type="EMBL" id="JBHUMD010000005">
    <property type="protein sequence ID" value="MFD2601157.1"/>
    <property type="molecule type" value="Genomic_DNA"/>
</dbReference>
<dbReference type="InterPro" id="IPR022134">
    <property type="entry name" value="DUF3667"/>
</dbReference>
<evidence type="ECO:0000256" key="1">
    <source>
        <dbReference type="SAM" id="Phobius"/>
    </source>
</evidence>
<keyword evidence="1" id="KW-1133">Transmembrane helix</keyword>
<dbReference type="Proteomes" id="UP001597480">
    <property type="component" value="Unassembled WGS sequence"/>
</dbReference>
<keyword evidence="3" id="KW-1185">Reference proteome</keyword>
<evidence type="ECO:0000313" key="3">
    <source>
        <dbReference type="Proteomes" id="UP001597480"/>
    </source>
</evidence>